<comment type="caution">
    <text evidence="3">The sequence shown here is derived from an EMBL/GenBank/DDBJ whole genome shotgun (WGS) entry which is preliminary data.</text>
</comment>
<dbReference type="SUPFAM" id="SSF57184">
    <property type="entry name" value="Growth factor receptor domain"/>
    <property type="match status" value="2"/>
</dbReference>
<feature type="region of interest" description="Disordered" evidence="1">
    <location>
        <begin position="163"/>
        <end position="257"/>
    </location>
</feature>
<evidence type="ECO:0000313" key="4">
    <source>
        <dbReference type="Proteomes" id="UP000070612"/>
    </source>
</evidence>
<keyword evidence="4" id="KW-1185">Reference proteome</keyword>
<feature type="domain" description="EGF-like" evidence="2">
    <location>
        <begin position="344"/>
        <end position="375"/>
    </location>
</feature>
<protein>
    <recommendedName>
        <fullName evidence="2">EGF-like domain-containing protein</fullName>
    </recommendedName>
</protein>
<proteinExistence type="predicted"/>
<dbReference type="Proteomes" id="UP000070612">
    <property type="component" value="Unassembled WGS sequence"/>
</dbReference>
<evidence type="ECO:0000313" key="3">
    <source>
        <dbReference type="EMBL" id="KWX22820.1"/>
    </source>
</evidence>
<dbReference type="InterPro" id="IPR009030">
    <property type="entry name" value="Growth_fac_rcpt_cys_sf"/>
</dbReference>
<dbReference type="AlphaFoldDB" id="A0A132PKE9"/>
<feature type="domain" description="EGF-like" evidence="2">
    <location>
        <begin position="377"/>
        <end position="434"/>
    </location>
</feature>
<sequence>MFVVAACGPSGDAPEPGGTDSDETAPAEAQDAIVNGLETMFTWYPVRDGSTLDAYNRALPYFGAELRAGKDTLERGNSVWWQEWKAKKAEVTADALLVAGEHPADKPDTVQRAVVVTQTVKTPDGKELESNTMRIERVVAKKSPEGWRVEEISFFPVNEFRTQVCPPGQSHQPPPDGPCAPNPPPPPKQCPDGTTVAPDQMCPEPRIAPRTKQCPDGSTVAADATCPTGPKVTSPQPEPCPEGQVRDANGTCQPEPCPEGQVRGSDGTCQPEPCPDGQVRGSDGTCQPEPCPDGQVRGSDGTCGCPAGTELYNGTCVSPCPEGQVRGSDGTCGCPAGTELYNGSCVSPCPSGQVRGAGGTCGCPAGTELYNGSCVSPCPSGQVRGAGGTCGCPAGTELYNGSCVSPCPGISSRNASGTCVCPPGYTGTPETGCGSYVGAGPPPPGPRVEQMSFEVSMPCPYVVATQRKTFVGRVMAQPGLGS</sequence>
<accession>A0A132PKE9</accession>
<name>A0A132PKE9_9MYCO</name>
<feature type="domain" description="EGF-like" evidence="2">
    <location>
        <begin position="285"/>
        <end position="317"/>
    </location>
</feature>
<dbReference type="STRING" id="59750.AWC31_12000"/>
<dbReference type="PATRIC" id="fig|59750.3.peg.941"/>
<feature type="compositionally biased region" description="Pro residues" evidence="1">
    <location>
        <begin position="172"/>
        <end position="189"/>
    </location>
</feature>
<gene>
    <name evidence="3" type="ORF">AFM11_17930</name>
</gene>
<reference evidence="3 4" key="1">
    <citation type="submission" date="2015-07" db="EMBL/GenBank/DDBJ databases">
        <title>A draft genome sequence of Mycobacterium wolinskyi.</title>
        <authorList>
            <person name="de Man T.J."/>
            <person name="Perry K.A."/>
            <person name="Coulliette A.D."/>
            <person name="Jensen B."/>
            <person name="Toney N.C."/>
            <person name="Limbago B.M."/>
            <person name="Noble-Wang J."/>
        </authorList>
    </citation>
    <scope>NUCLEOTIDE SEQUENCE [LARGE SCALE GENOMIC DNA]</scope>
    <source>
        <strain evidence="3 4">CDC_01</strain>
    </source>
</reference>
<dbReference type="SMART" id="SM00181">
    <property type="entry name" value="EGF"/>
    <property type="match status" value="3"/>
</dbReference>
<evidence type="ECO:0000259" key="2">
    <source>
        <dbReference type="SMART" id="SM00181"/>
    </source>
</evidence>
<organism evidence="3 4">
    <name type="scientific">Mycolicibacterium wolinskyi</name>
    <dbReference type="NCBI Taxonomy" id="59750"/>
    <lineage>
        <taxon>Bacteria</taxon>
        <taxon>Bacillati</taxon>
        <taxon>Actinomycetota</taxon>
        <taxon>Actinomycetes</taxon>
        <taxon>Mycobacteriales</taxon>
        <taxon>Mycobacteriaceae</taxon>
        <taxon>Mycolicibacterium</taxon>
    </lineage>
</organism>
<dbReference type="EMBL" id="LGTW01000011">
    <property type="protein sequence ID" value="KWX22820.1"/>
    <property type="molecule type" value="Genomic_DNA"/>
</dbReference>
<evidence type="ECO:0000256" key="1">
    <source>
        <dbReference type="SAM" id="MobiDB-lite"/>
    </source>
</evidence>
<feature type="region of interest" description="Disordered" evidence="1">
    <location>
        <begin position="1"/>
        <end position="26"/>
    </location>
</feature>
<dbReference type="InterPro" id="IPR000742">
    <property type="entry name" value="EGF"/>
</dbReference>